<dbReference type="NCBIfam" id="NF040730">
    <property type="entry name" value="CxCC_doxin"/>
    <property type="match status" value="1"/>
</dbReference>
<keyword evidence="2" id="KW-1185">Reference proteome</keyword>
<organism evidence="1 2">
    <name type="scientific">Tissierella creatinophila DSM 6911</name>
    <dbReference type="NCBI Taxonomy" id="1123403"/>
    <lineage>
        <taxon>Bacteria</taxon>
        <taxon>Bacillati</taxon>
        <taxon>Bacillota</taxon>
        <taxon>Tissierellia</taxon>
        <taxon>Tissierellales</taxon>
        <taxon>Tissierellaceae</taxon>
        <taxon>Tissierella</taxon>
    </lineage>
</organism>
<comment type="caution">
    <text evidence="1">The sequence shown here is derived from an EMBL/GenBank/DDBJ whole genome shotgun (WGS) entry which is preliminary data.</text>
</comment>
<reference evidence="1 2" key="1">
    <citation type="submission" date="2016-02" db="EMBL/GenBank/DDBJ databases">
        <title>Genome sequence of Tissierella creatinophila DSM 6911.</title>
        <authorList>
            <person name="Poehlein A."/>
            <person name="Daniel R."/>
        </authorList>
    </citation>
    <scope>NUCLEOTIDE SEQUENCE [LARGE SCALE GENOMIC DNA]</scope>
    <source>
        <strain evidence="1 2">DSM 6911</strain>
    </source>
</reference>
<name>A0A1U7M618_TISCR</name>
<evidence type="ECO:0000313" key="1">
    <source>
        <dbReference type="EMBL" id="OLS02700.1"/>
    </source>
</evidence>
<proteinExistence type="predicted"/>
<gene>
    <name evidence="1" type="ORF">TICRE_13450</name>
</gene>
<sequence>MKIYYAGKDFDYIKKYGVIFKGTLIINGKKKIDRISKDIIEKEIKEAVMELE</sequence>
<protein>
    <submittedName>
        <fullName evidence="1">Uncharacterized protein</fullName>
    </submittedName>
</protein>
<dbReference type="EMBL" id="LTDM01000021">
    <property type="protein sequence ID" value="OLS02700.1"/>
    <property type="molecule type" value="Genomic_DNA"/>
</dbReference>
<dbReference type="Proteomes" id="UP000186112">
    <property type="component" value="Unassembled WGS sequence"/>
</dbReference>
<dbReference type="AlphaFoldDB" id="A0A1U7M618"/>
<accession>A0A1U7M618</accession>
<evidence type="ECO:0000313" key="2">
    <source>
        <dbReference type="Proteomes" id="UP000186112"/>
    </source>
</evidence>